<evidence type="ECO:0000256" key="1">
    <source>
        <dbReference type="SAM" id="MobiDB-lite"/>
    </source>
</evidence>
<gene>
    <name evidence="2" type="ORF">SDC9_159375</name>
</gene>
<feature type="compositionally biased region" description="Basic and acidic residues" evidence="1">
    <location>
        <begin position="113"/>
        <end position="125"/>
    </location>
</feature>
<feature type="compositionally biased region" description="Basic residues" evidence="1">
    <location>
        <begin position="95"/>
        <end position="107"/>
    </location>
</feature>
<feature type="compositionally biased region" description="Low complexity" evidence="1">
    <location>
        <begin position="1"/>
        <end position="13"/>
    </location>
</feature>
<feature type="region of interest" description="Disordered" evidence="1">
    <location>
        <begin position="95"/>
        <end position="149"/>
    </location>
</feature>
<feature type="compositionally biased region" description="Basic and acidic residues" evidence="1">
    <location>
        <begin position="17"/>
        <end position="33"/>
    </location>
</feature>
<protein>
    <submittedName>
        <fullName evidence="2">Uncharacterized protein</fullName>
    </submittedName>
</protein>
<accession>A0A645FCG5</accession>
<organism evidence="2">
    <name type="scientific">bioreactor metagenome</name>
    <dbReference type="NCBI Taxonomy" id="1076179"/>
    <lineage>
        <taxon>unclassified sequences</taxon>
        <taxon>metagenomes</taxon>
        <taxon>ecological metagenomes</taxon>
    </lineage>
</organism>
<sequence>MSGPPTSSSGVPPYDFNARHPADDRQQPADDRALCPGHHRHRADLPHHGDHKFCPRADRHLRHLRGHLGLSHLHRPAAVGLPAAGHGRRLRTGHVCGRRAHPPRPPHHPFGQADDHHGRDDDPGQRHPRPLPRHHAVDAPGQELQHRHHQLSAVWLQPQHHRDGLAGLCAGGHRAVPGVRRAQVYQVGPGRARHRRQ</sequence>
<feature type="region of interest" description="Disordered" evidence="1">
    <location>
        <begin position="1"/>
        <end position="51"/>
    </location>
</feature>
<proteinExistence type="predicted"/>
<reference evidence="2" key="1">
    <citation type="submission" date="2019-08" db="EMBL/GenBank/DDBJ databases">
        <authorList>
            <person name="Kucharzyk K."/>
            <person name="Murdoch R.W."/>
            <person name="Higgins S."/>
            <person name="Loffler F."/>
        </authorList>
    </citation>
    <scope>NUCLEOTIDE SEQUENCE</scope>
</reference>
<dbReference type="AlphaFoldDB" id="A0A645FCG5"/>
<evidence type="ECO:0000313" key="2">
    <source>
        <dbReference type="EMBL" id="MPN12065.1"/>
    </source>
</evidence>
<dbReference type="EMBL" id="VSSQ01058338">
    <property type="protein sequence ID" value="MPN12065.1"/>
    <property type="molecule type" value="Genomic_DNA"/>
</dbReference>
<name>A0A645FCG5_9ZZZZ</name>
<comment type="caution">
    <text evidence="2">The sequence shown here is derived from an EMBL/GenBank/DDBJ whole genome shotgun (WGS) entry which is preliminary data.</text>
</comment>